<dbReference type="WormBase" id="CBG01957a">
    <property type="protein sequence ID" value="CBP40616"/>
    <property type="gene ID" value="WBGene00025119"/>
    <property type="gene designation" value="Cbr-nra-3"/>
</dbReference>
<evidence type="ECO:0000259" key="6">
    <source>
        <dbReference type="PROSITE" id="PS50016"/>
    </source>
</evidence>
<feature type="compositionally biased region" description="Polar residues" evidence="5">
    <location>
        <begin position="886"/>
        <end position="905"/>
    </location>
</feature>
<accession>A8WRP1</accession>
<organism evidence="7 8">
    <name type="scientific">Caenorhabditis briggsae</name>
    <dbReference type="NCBI Taxonomy" id="6238"/>
    <lineage>
        <taxon>Eukaryota</taxon>
        <taxon>Metazoa</taxon>
        <taxon>Ecdysozoa</taxon>
        <taxon>Nematoda</taxon>
        <taxon>Chromadorea</taxon>
        <taxon>Rhabditida</taxon>
        <taxon>Rhabditina</taxon>
        <taxon>Rhabditomorpha</taxon>
        <taxon>Rhabditoidea</taxon>
        <taxon>Rhabditidae</taxon>
        <taxon>Peloderinae</taxon>
        <taxon>Caenorhabditis</taxon>
    </lineage>
</organism>
<keyword evidence="1" id="KW-0479">Metal-binding</keyword>
<gene>
    <name evidence="9" type="primary">nra-3</name>
    <name evidence="7" type="synonym">Cbr-nra-3</name>
    <name evidence="9" type="ORF">CBG01957</name>
    <name evidence="7" type="ORF">CBG_01957</name>
</gene>
<dbReference type="GO" id="GO:0008270">
    <property type="term" value="F:zinc ion binding"/>
    <property type="evidence" value="ECO:0007669"/>
    <property type="project" value="UniProtKB-KW"/>
</dbReference>
<dbReference type="PROSITE" id="PS50016">
    <property type="entry name" value="ZF_PHD_2"/>
    <property type="match status" value="1"/>
</dbReference>
<feature type="region of interest" description="Disordered" evidence="5">
    <location>
        <begin position="1"/>
        <end position="34"/>
    </location>
</feature>
<dbReference type="SUPFAM" id="SSF57903">
    <property type="entry name" value="FYVE/PHD zinc finger"/>
    <property type="match status" value="1"/>
</dbReference>
<feature type="compositionally biased region" description="Low complexity" evidence="5">
    <location>
        <begin position="401"/>
        <end position="424"/>
    </location>
</feature>
<dbReference type="InterPro" id="IPR011011">
    <property type="entry name" value="Znf_FYVE_PHD"/>
</dbReference>
<dbReference type="HOGENOM" id="CLU_292084_0_0_1"/>
<reference evidence="7 8" key="2">
    <citation type="journal article" date="2011" name="PLoS Genet.">
        <title>Caenorhabditis briggsae recombinant inbred line genotypes reveal inter-strain incompatibility and the evolution of recombination.</title>
        <authorList>
            <person name="Ross J.A."/>
            <person name="Koboldt D.C."/>
            <person name="Staisch J.E."/>
            <person name="Chamberlin H.M."/>
            <person name="Gupta B.P."/>
            <person name="Miller R.D."/>
            <person name="Baird S.E."/>
            <person name="Haag E.S."/>
        </authorList>
    </citation>
    <scope>NUCLEOTIDE SEQUENCE [LARGE SCALE GENOMIC DNA]</scope>
    <source>
        <strain evidence="7 8">AF16</strain>
    </source>
</reference>
<keyword evidence="2 4" id="KW-0863">Zinc-finger</keyword>
<evidence type="ECO:0000256" key="1">
    <source>
        <dbReference type="ARBA" id="ARBA00022723"/>
    </source>
</evidence>
<feature type="compositionally biased region" description="Polar residues" evidence="5">
    <location>
        <begin position="558"/>
        <end position="576"/>
    </location>
</feature>
<dbReference type="Proteomes" id="UP000008549">
    <property type="component" value="Unassembled WGS sequence"/>
</dbReference>
<dbReference type="PROSITE" id="PS01359">
    <property type="entry name" value="ZF_PHD_1"/>
    <property type="match status" value="1"/>
</dbReference>
<sequence length="1012" mass="107040">MSTSFPNSNGSVPPYNPQANGSFNQYGGAPGGGYPGMDPYVSFNIYAQPPNGYGGMPPAPPNMGGAAPPAAPPASSSKAAQQPQLPVPQQYPPAGTKLPAYDANSMQNGYMNYPGHQPRPNGQPAQEGPPPNYSVQQNINPSQPHNPYAPVPDPYRMYNGMPADPLPAPSTQNATTPATSASANSFAAQPTAPTSQAPTNPYPTQQPLPAHLHGGAPPYQGMPPSTPLQHYQPPGYTNGSSTTSTPARPPGTQAFPPLQPSKQAKQDESRPNNPAAGSTPNYPYGFNPFQGGPNGYPSYGPSHMNGGNATPGAHGQHFGFNPSLYSNQGQGPSTSNSASGPNTQPHQPPSQTPERRTPNQSTPTTPIVPISNPYASVGGAAQGQFPDPSANYGGMSHSANPAGRATPGTPSTPTTPGSHHGTPGQQRTPQNNMPPPLYNQNTMTSPSHGPNGTTPQKQHPSPMGSSLPPLNGHYTPLSHNLQSPAATTPTSEPTFKEPAMPIRHSPSMPAPPSGAPPAYTAPSNSTRTPEASTASTSTQPTPPRAASPTFAVPALPATRTQASSSTNQVSTKPKTSPQKKRGGDESSGVPEPPSQDTPFTMVTHWDLPPAMTNIKDSLSLGSDVTQTAFVFYLILFCFQKMSAQVEKQYFSRKRQPLKYPYPEGANASTAPVTEPNTFGFIEGSKYFDKKLGRKVTCQPQMAPPVLSRSQSMHSTMVSPGFAAPQPPSGGGRQPAKKARSASDASEPSFNMPLPPSRQAIRPAPDPRQMQQMQQMQQMHQYQQMQMQKMHHQQQMAHMARMGQGAPDMPSNMPPNMAQHMPPNQPSTSTAGGISPAPLGSQLPPFGTPALQRAESMPALPSQQPPPLGPPMTSHMGGPGMPNGNPQTEDQTASTSTGNHRPSTNGLPPLTLRNPVQDGRQNHDYSFMGSNPSTSNSAPSQQEHCAGCHNFILPGSPTLLCMYHECKNRYHRECTRLSSIAFNHFSGTPQARWVCPTCEAQVRPPPPMPMQHA</sequence>
<feature type="region of interest" description="Disordered" evidence="5">
    <location>
        <begin position="48"/>
        <end position="601"/>
    </location>
</feature>
<dbReference type="InParanoid" id="A8WRP1"/>
<feature type="compositionally biased region" description="Polar residues" evidence="5">
    <location>
        <begin position="927"/>
        <end position="942"/>
    </location>
</feature>
<feature type="compositionally biased region" description="Polar residues" evidence="5">
    <location>
        <begin position="133"/>
        <end position="145"/>
    </location>
</feature>
<protein>
    <submittedName>
        <fullName evidence="7">Protein CBR-NRA-3</fullName>
    </submittedName>
</protein>
<evidence type="ECO:0000313" key="8">
    <source>
        <dbReference type="Proteomes" id="UP000008549"/>
    </source>
</evidence>
<dbReference type="InterPro" id="IPR013083">
    <property type="entry name" value="Znf_RING/FYVE/PHD"/>
</dbReference>
<evidence type="ECO:0000313" key="9">
    <source>
        <dbReference type="WormBase" id="CBG01957a"/>
    </source>
</evidence>
<evidence type="ECO:0000256" key="3">
    <source>
        <dbReference type="ARBA" id="ARBA00022833"/>
    </source>
</evidence>
<dbReference type="Gene3D" id="3.30.40.10">
    <property type="entry name" value="Zinc/RING finger domain, C3HC4 (zinc finger)"/>
    <property type="match status" value="1"/>
</dbReference>
<feature type="compositionally biased region" description="Low complexity" evidence="5">
    <location>
        <begin position="169"/>
        <end position="199"/>
    </location>
</feature>
<dbReference type="InterPro" id="IPR019787">
    <property type="entry name" value="Znf_PHD-finger"/>
</dbReference>
<dbReference type="FunCoup" id="A8WRP1">
    <property type="interactions" value="1255"/>
</dbReference>
<dbReference type="EMBL" id="HE601451">
    <property type="protein sequence ID" value="CAP23149.2"/>
    <property type="molecule type" value="Genomic_DNA"/>
</dbReference>
<feature type="compositionally biased region" description="Polar residues" evidence="5">
    <location>
        <begin position="323"/>
        <end position="345"/>
    </location>
</feature>
<dbReference type="eggNOG" id="ENOG502TH1S">
    <property type="taxonomic scope" value="Eukaryota"/>
</dbReference>
<feature type="compositionally biased region" description="Polar residues" evidence="5">
    <location>
        <begin position="707"/>
        <end position="717"/>
    </location>
</feature>
<reference evidence="7 8" key="1">
    <citation type="journal article" date="2003" name="PLoS Biol.">
        <title>The genome sequence of Caenorhabditis briggsae: a platform for comparative genomics.</title>
        <authorList>
            <person name="Stein L.D."/>
            <person name="Bao Z."/>
            <person name="Blasiar D."/>
            <person name="Blumenthal T."/>
            <person name="Brent M.R."/>
            <person name="Chen N."/>
            <person name="Chinwalla A."/>
            <person name="Clarke L."/>
            <person name="Clee C."/>
            <person name="Coghlan A."/>
            <person name="Coulson A."/>
            <person name="D'Eustachio P."/>
            <person name="Fitch D.H."/>
            <person name="Fulton L.A."/>
            <person name="Fulton R.E."/>
            <person name="Griffiths-Jones S."/>
            <person name="Harris T.W."/>
            <person name="Hillier L.W."/>
            <person name="Kamath R."/>
            <person name="Kuwabara P.E."/>
            <person name="Mardis E.R."/>
            <person name="Marra M.A."/>
            <person name="Miner T.L."/>
            <person name="Minx P."/>
            <person name="Mullikin J.C."/>
            <person name="Plumb R.W."/>
            <person name="Rogers J."/>
            <person name="Schein J.E."/>
            <person name="Sohrmann M."/>
            <person name="Spieth J."/>
            <person name="Stajich J.E."/>
            <person name="Wei C."/>
            <person name="Willey D."/>
            <person name="Wilson R.K."/>
            <person name="Durbin R."/>
            <person name="Waterston R.H."/>
        </authorList>
    </citation>
    <scope>NUCLEOTIDE SEQUENCE [LARGE SCALE GENOMIC DNA]</scope>
    <source>
        <strain evidence="7 8">AF16</strain>
    </source>
</reference>
<feature type="region of interest" description="Disordered" evidence="5">
    <location>
        <begin position="701"/>
        <end position="942"/>
    </location>
</feature>
<proteinExistence type="predicted"/>
<feature type="compositionally biased region" description="Low complexity" evidence="5">
    <location>
        <begin position="516"/>
        <end position="539"/>
    </location>
</feature>
<feature type="compositionally biased region" description="Polar residues" evidence="5">
    <location>
        <begin position="271"/>
        <end position="281"/>
    </location>
</feature>
<name>A8WRP1_CAEBR</name>
<evidence type="ECO:0000256" key="5">
    <source>
        <dbReference type="SAM" id="MobiDB-lite"/>
    </source>
</evidence>
<feature type="compositionally biased region" description="Polar residues" evidence="5">
    <location>
        <begin position="235"/>
        <end position="246"/>
    </location>
</feature>
<evidence type="ECO:0000313" key="7">
    <source>
        <dbReference type="EMBL" id="CAP23149.2"/>
    </source>
</evidence>
<dbReference type="STRING" id="6238.A8WRP1"/>
<feature type="domain" description="PHD-type" evidence="6">
    <location>
        <begin position="941"/>
        <end position="1000"/>
    </location>
</feature>
<dbReference type="InterPro" id="IPR019786">
    <property type="entry name" value="Zinc_finger_PHD-type_CS"/>
</dbReference>
<feature type="compositionally biased region" description="Low complexity" evidence="5">
    <location>
        <begin position="768"/>
        <end position="798"/>
    </location>
</feature>
<feature type="compositionally biased region" description="Low complexity" evidence="5">
    <location>
        <begin position="483"/>
        <end position="493"/>
    </location>
</feature>
<keyword evidence="8" id="KW-1185">Reference proteome</keyword>
<keyword evidence="3" id="KW-0862">Zinc</keyword>
<evidence type="ECO:0000256" key="2">
    <source>
        <dbReference type="ARBA" id="ARBA00022771"/>
    </source>
</evidence>
<evidence type="ECO:0000256" key="4">
    <source>
        <dbReference type="PROSITE-ProRule" id="PRU00146"/>
    </source>
</evidence>
<feature type="compositionally biased region" description="Polar residues" evidence="5">
    <location>
        <begin position="438"/>
        <end position="459"/>
    </location>
</feature>
<feature type="compositionally biased region" description="Polar residues" evidence="5">
    <location>
        <begin position="1"/>
        <end position="25"/>
    </location>
</feature>
<dbReference type="AlphaFoldDB" id="A8WRP1"/>
<dbReference type="OMA" id="THYELPA"/>